<dbReference type="EMBL" id="JAPHEG010000002">
    <property type="protein sequence ID" value="MDF2953198.1"/>
    <property type="molecule type" value="Genomic_DNA"/>
</dbReference>
<sequence>MPKKRKNEKNEKIKGFWLSAGTLKKGFPDCALKLTKPLSRGNYVLAKLPDGRKEVFILTEISYKIPFDIEGIPIVLRKATFKEIRDYEKKLEIEKKGKEFCLQFTKDLGIEMNLVRVDCFFDRSKIIFYYTAEGRIDFRQLVKELARALRMRIEMRQIGVRNETALIGGIGYCGKEFCCTKFLKQFTPLSIKMAKEQGLILDPNKISGPCGRLLCCLAYEENIYKEFLQELPKLGNKIKINGESYKILKYNIFQKIAYLENKEGEIIQIPITDIKTFVEETIEELPVDENLKNLDEG</sequence>
<name>A0AAE3P3F6_9BACT</name>
<dbReference type="InterPro" id="IPR007557">
    <property type="entry name" value="PSP1_C"/>
</dbReference>
<comment type="caution">
    <text evidence="2">The sequence shown here is derived from an EMBL/GenBank/DDBJ whole genome shotgun (WGS) entry which is preliminary data.</text>
</comment>
<feature type="domain" description="PSP1 C-terminal" evidence="1">
    <location>
        <begin position="73"/>
        <end position="158"/>
    </location>
</feature>
<dbReference type="GO" id="GO:0005737">
    <property type="term" value="C:cytoplasm"/>
    <property type="evidence" value="ECO:0007669"/>
    <property type="project" value="TreeGrafter"/>
</dbReference>
<dbReference type="NCBIfam" id="NF041131">
    <property type="entry name" value="RicT_YaaT_fam"/>
    <property type="match status" value="1"/>
</dbReference>
<dbReference type="PANTHER" id="PTHR43830">
    <property type="entry name" value="PROTEIN PSP1"/>
    <property type="match status" value="1"/>
</dbReference>
<dbReference type="AlphaFoldDB" id="A0AAE3P3F6"/>
<dbReference type="PANTHER" id="PTHR43830:SF3">
    <property type="entry name" value="PROTEIN PSP1"/>
    <property type="match status" value="1"/>
</dbReference>
<accession>A0AAE3P3F6</accession>
<reference evidence="2" key="1">
    <citation type="submission" date="2022-11" db="EMBL/GenBank/DDBJ databases">
        <title>Candidatus Alkanophaga archaea from heated hydrothermal vent sediment oxidize petroleum alkanes.</title>
        <authorList>
            <person name="Zehnle H."/>
            <person name="Laso-Perez R."/>
            <person name="Lipp J."/>
            <person name="Teske A."/>
            <person name="Wegener G."/>
        </authorList>
    </citation>
    <scope>NUCLEOTIDE SEQUENCE</scope>
    <source>
        <strain evidence="2">MCA70</strain>
    </source>
</reference>
<organism evidence="2 3">
    <name type="scientific">Candidatus Thermodesulfobacterium syntrophicum</name>
    <dbReference type="NCBI Taxonomy" id="3060442"/>
    <lineage>
        <taxon>Bacteria</taxon>
        <taxon>Pseudomonadati</taxon>
        <taxon>Thermodesulfobacteriota</taxon>
        <taxon>Thermodesulfobacteria</taxon>
        <taxon>Thermodesulfobacteriales</taxon>
        <taxon>Thermodesulfobacteriaceae</taxon>
        <taxon>Thermodesulfobacterium</taxon>
    </lineage>
</organism>
<dbReference type="InterPro" id="IPR047767">
    <property type="entry name" value="PSP1-like"/>
</dbReference>
<dbReference type="PROSITE" id="PS51411">
    <property type="entry name" value="PSP1_C"/>
    <property type="match status" value="1"/>
</dbReference>
<dbReference type="Proteomes" id="UP001144110">
    <property type="component" value="Unassembled WGS sequence"/>
</dbReference>
<evidence type="ECO:0000313" key="3">
    <source>
        <dbReference type="Proteomes" id="UP001144110"/>
    </source>
</evidence>
<evidence type="ECO:0000259" key="1">
    <source>
        <dbReference type="PROSITE" id="PS51411"/>
    </source>
</evidence>
<gene>
    <name evidence="2" type="ORF">OD816_000443</name>
</gene>
<protein>
    <submittedName>
        <fullName evidence="2">Cell fate regulator YaaT</fullName>
    </submittedName>
</protein>
<evidence type="ECO:0000313" key="2">
    <source>
        <dbReference type="EMBL" id="MDF2953198.1"/>
    </source>
</evidence>
<proteinExistence type="predicted"/>
<dbReference type="Pfam" id="PF04468">
    <property type="entry name" value="PSP1"/>
    <property type="match status" value="1"/>
</dbReference>